<dbReference type="Pfam" id="PF04909">
    <property type="entry name" value="Amidohydro_2"/>
    <property type="match status" value="1"/>
</dbReference>
<dbReference type="Proteomes" id="UP001262582">
    <property type="component" value="Unassembled WGS sequence"/>
</dbReference>
<dbReference type="PANTHER" id="PTHR43569:SF2">
    <property type="entry name" value="AMIDOHYDROLASE-RELATED DOMAIN-CONTAINING PROTEIN"/>
    <property type="match status" value="1"/>
</dbReference>
<dbReference type="Gene3D" id="3.20.20.140">
    <property type="entry name" value="Metal-dependent hydrolases"/>
    <property type="match status" value="1"/>
</dbReference>
<evidence type="ECO:0000313" key="3">
    <source>
        <dbReference type="EMBL" id="MDT0677617.1"/>
    </source>
</evidence>
<dbReference type="EMBL" id="JAVRHK010000010">
    <property type="protein sequence ID" value="MDT0677617.1"/>
    <property type="molecule type" value="Genomic_DNA"/>
</dbReference>
<comment type="caution">
    <text evidence="3">The sequence shown here is derived from an EMBL/GenBank/DDBJ whole genome shotgun (WGS) entry which is preliminary data.</text>
</comment>
<name>A0ABU3D7W2_9FLAO</name>
<evidence type="ECO:0000313" key="4">
    <source>
        <dbReference type="Proteomes" id="UP001262582"/>
    </source>
</evidence>
<comment type="similarity">
    <text evidence="1">Belongs to the metallo-dependent hydrolases superfamily.</text>
</comment>
<dbReference type="RefSeq" id="WP_311503961.1">
    <property type="nucleotide sequence ID" value="NZ_JAVRHK010000010.1"/>
</dbReference>
<accession>A0ABU3D7W2</accession>
<organism evidence="3 4">
    <name type="scientific">Autumnicola musiva</name>
    <dbReference type="NCBI Taxonomy" id="3075589"/>
    <lineage>
        <taxon>Bacteria</taxon>
        <taxon>Pseudomonadati</taxon>
        <taxon>Bacteroidota</taxon>
        <taxon>Flavobacteriia</taxon>
        <taxon>Flavobacteriales</taxon>
        <taxon>Flavobacteriaceae</taxon>
        <taxon>Autumnicola</taxon>
    </lineage>
</organism>
<dbReference type="CDD" id="cd01292">
    <property type="entry name" value="metallo-dependent_hydrolases"/>
    <property type="match status" value="1"/>
</dbReference>
<dbReference type="InterPro" id="IPR032466">
    <property type="entry name" value="Metal_Hydrolase"/>
</dbReference>
<gene>
    <name evidence="3" type="ORF">RM539_13600</name>
</gene>
<feature type="domain" description="Amidohydrolase-related" evidence="2">
    <location>
        <begin position="4"/>
        <end position="282"/>
    </location>
</feature>
<keyword evidence="4" id="KW-1185">Reference proteome</keyword>
<evidence type="ECO:0000256" key="1">
    <source>
        <dbReference type="ARBA" id="ARBA00038310"/>
    </source>
</evidence>
<dbReference type="InterPro" id="IPR006680">
    <property type="entry name" value="Amidohydro-rel"/>
</dbReference>
<proteinExistence type="inferred from homology"/>
<reference evidence="3 4" key="1">
    <citation type="submission" date="2023-09" db="EMBL/GenBank/DDBJ databases">
        <authorList>
            <person name="Rey-Velasco X."/>
        </authorList>
    </citation>
    <scope>NUCLEOTIDE SEQUENCE [LARGE SCALE GENOMIC DNA]</scope>
    <source>
        <strain evidence="3 4">F117</strain>
    </source>
</reference>
<dbReference type="PANTHER" id="PTHR43569">
    <property type="entry name" value="AMIDOHYDROLASE"/>
    <property type="match status" value="1"/>
</dbReference>
<dbReference type="SUPFAM" id="SSF51556">
    <property type="entry name" value="Metallo-dependent hydrolases"/>
    <property type="match status" value="1"/>
</dbReference>
<protein>
    <submittedName>
        <fullName evidence="3">Amidohydrolase family protein</fullName>
    </submittedName>
</protein>
<sequence length="286" mass="33159">MKIIDTHIHIWDLEKARYAWLEGDASILNKTYSIEELEPERQKTNVKYGVLVQAANNFQDTDWMLKVAEESNWIKGVVGWLPLQDPKECEISLEEKYLKNKYFKGVRHLIHDEKDPKWLLQEKVLESLQVLANHDLPFDLVGVLPEHIETAIEVSKKVPGLRMVFDHLNQPPIQDNLKFGKWGRLMEIASENPNFHMKISGLGTTSGKPGSWGENEIRDYIDFTFQKFGKGRCFLGGDWPVSLLAGTYSYTWNQYVETLKVFLTEKEMEMVSFSNANQFYNLNLNT</sequence>
<dbReference type="InterPro" id="IPR052350">
    <property type="entry name" value="Metallo-dep_Lactonases"/>
</dbReference>
<evidence type="ECO:0000259" key="2">
    <source>
        <dbReference type="Pfam" id="PF04909"/>
    </source>
</evidence>